<sequence>MEKYDWKKTIKGNITRMRIVGIWPGGNESYKLDLYTLWSVLSITVLTFGHAFFQMYNLVFIFHDLQAVLGTMYVTLSELVNLLKAYLTIKNMKILKQLMVTLNSDLFQPRNEKQLIMVSPDLRFWKLVGYYFWTSITIAIFFWSTYPVFDHSIKNHRLPFLAWYPYNTNVSPNYEITYVYQVLGVTFTATTALTVDTLIAALHMYIGAQFDILCDNIRNMYEPNENIPIDFDKRLLSFMKFVSDFMNIVVAPFTSEFFALLAFLAAIIVQIFVYCWFGNLVEVKSSQIPYAVFESNWLNTPEEHKKLMIIFVERNQKPLKVMALDLFFLNLDTFMKAYFTVKNMKILKQLMVTLNSDLFQPRNEKQLIMIKPDLRFWKLVGYYFWTSITIAIFFWSTYPVFDHSIKNHRLPFLAWYPYNTNVSPYFEITYVYQVLGVTVTAVTSIAIDILIAALHMYVGAQFDILCDNLRNIFYEHCKNFCNWIIFIQFFISAMTIGITMFLLTTSSQIPYAVFESNWTNTSNEHKKLLIFFVERNQKPLKVMALDLFFLNLDTFM</sequence>
<evidence type="ECO:0000256" key="6">
    <source>
        <dbReference type="ARBA" id="ARBA00022989"/>
    </source>
</evidence>
<feature type="transmembrane region" description="Helical" evidence="10">
    <location>
        <begin position="379"/>
        <end position="401"/>
    </location>
</feature>
<evidence type="ECO:0000256" key="2">
    <source>
        <dbReference type="ARBA" id="ARBA00022475"/>
    </source>
</evidence>
<organism evidence="11 12">
    <name type="scientific">Asbolus verrucosus</name>
    <name type="common">Desert ironclad beetle</name>
    <dbReference type="NCBI Taxonomy" id="1661398"/>
    <lineage>
        <taxon>Eukaryota</taxon>
        <taxon>Metazoa</taxon>
        <taxon>Ecdysozoa</taxon>
        <taxon>Arthropoda</taxon>
        <taxon>Hexapoda</taxon>
        <taxon>Insecta</taxon>
        <taxon>Pterygota</taxon>
        <taxon>Neoptera</taxon>
        <taxon>Endopterygota</taxon>
        <taxon>Coleoptera</taxon>
        <taxon>Polyphaga</taxon>
        <taxon>Cucujiformia</taxon>
        <taxon>Tenebrionidae</taxon>
        <taxon>Pimeliinae</taxon>
        <taxon>Asbolus</taxon>
    </lineage>
</organism>
<feature type="transmembrane region" description="Helical" evidence="10">
    <location>
        <begin position="257"/>
        <end position="277"/>
    </location>
</feature>
<evidence type="ECO:0000313" key="12">
    <source>
        <dbReference type="Proteomes" id="UP000292052"/>
    </source>
</evidence>
<evidence type="ECO:0000256" key="5">
    <source>
        <dbReference type="ARBA" id="ARBA00022725"/>
    </source>
</evidence>
<feature type="transmembrane region" description="Helical" evidence="10">
    <location>
        <begin position="34"/>
        <end position="53"/>
    </location>
</feature>
<dbReference type="PANTHER" id="PTHR21137:SF35">
    <property type="entry name" value="ODORANT RECEPTOR 19A-RELATED"/>
    <property type="match status" value="1"/>
</dbReference>
<keyword evidence="12" id="KW-1185">Reference proteome</keyword>
<dbReference type="Proteomes" id="UP000292052">
    <property type="component" value="Unassembled WGS sequence"/>
</dbReference>
<dbReference type="EMBL" id="QDEB01004953">
    <property type="protein sequence ID" value="RZC42786.1"/>
    <property type="molecule type" value="Genomic_DNA"/>
</dbReference>
<feature type="transmembrane region" description="Helical" evidence="10">
    <location>
        <begin position="480"/>
        <end position="503"/>
    </location>
</feature>
<keyword evidence="2" id="KW-1003">Cell membrane</keyword>
<evidence type="ECO:0000256" key="10">
    <source>
        <dbReference type="SAM" id="Phobius"/>
    </source>
</evidence>
<evidence type="ECO:0000256" key="3">
    <source>
        <dbReference type="ARBA" id="ARBA00022606"/>
    </source>
</evidence>
<keyword evidence="7 10" id="KW-0472">Membrane</keyword>
<feature type="transmembrane region" description="Helical" evidence="10">
    <location>
        <begin position="430"/>
        <end position="459"/>
    </location>
</feature>
<keyword evidence="4 10" id="KW-0812">Transmembrane</keyword>
<evidence type="ECO:0000256" key="7">
    <source>
        <dbReference type="ARBA" id="ARBA00023136"/>
    </source>
</evidence>
<keyword evidence="5" id="KW-0552">Olfaction</keyword>
<feature type="transmembrane region" description="Helical" evidence="10">
    <location>
        <begin position="127"/>
        <end position="149"/>
    </location>
</feature>
<protein>
    <submittedName>
        <fullName evidence="11">7tm 6 domain containing protein</fullName>
    </submittedName>
</protein>
<comment type="subcellular location">
    <subcellularLocation>
        <location evidence="1">Cell membrane</location>
        <topology evidence="1">Multi-pass membrane protein</topology>
    </subcellularLocation>
</comment>
<evidence type="ECO:0000256" key="8">
    <source>
        <dbReference type="ARBA" id="ARBA00023170"/>
    </source>
</evidence>
<dbReference type="GO" id="GO:0007165">
    <property type="term" value="P:signal transduction"/>
    <property type="evidence" value="ECO:0007669"/>
    <property type="project" value="UniProtKB-KW"/>
</dbReference>
<keyword evidence="8" id="KW-0675">Receptor</keyword>
<evidence type="ECO:0000256" key="9">
    <source>
        <dbReference type="ARBA" id="ARBA00023224"/>
    </source>
</evidence>
<proteinExistence type="predicted"/>
<keyword evidence="9" id="KW-0807">Transducer</keyword>
<dbReference type="GO" id="GO:0005886">
    <property type="term" value="C:plasma membrane"/>
    <property type="evidence" value="ECO:0007669"/>
    <property type="project" value="UniProtKB-SubCell"/>
</dbReference>
<dbReference type="GO" id="GO:0005549">
    <property type="term" value="F:odorant binding"/>
    <property type="evidence" value="ECO:0007669"/>
    <property type="project" value="InterPro"/>
</dbReference>
<evidence type="ECO:0000313" key="11">
    <source>
        <dbReference type="EMBL" id="RZC42786.1"/>
    </source>
</evidence>
<evidence type="ECO:0000256" key="1">
    <source>
        <dbReference type="ARBA" id="ARBA00004651"/>
    </source>
</evidence>
<dbReference type="AlphaFoldDB" id="A0A482WCA5"/>
<reference evidence="11 12" key="1">
    <citation type="submission" date="2017-03" db="EMBL/GenBank/DDBJ databases">
        <title>Genome of the blue death feigning beetle - Asbolus verrucosus.</title>
        <authorList>
            <person name="Rider S.D."/>
        </authorList>
    </citation>
    <scope>NUCLEOTIDE SEQUENCE [LARGE SCALE GENOMIC DNA]</scope>
    <source>
        <strain evidence="11">Butters</strain>
        <tissue evidence="11">Head and leg muscle</tissue>
    </source>
</reference>
<dbReference type="InterPro" id="IPR004117">
    <property type="entry name" value="7tm6_olfct_rcpt"/>
</dbReference>
<accession>A0A482WCA5</accession>
<keyword evidence="3" id="KW-0716">Sensory transduction</keyword>
<name>A0A482WCA5_ASBVE</name>
<dbReference type="GO" id="GO:0004984">
    <property type="term" value="F:olfactory receptor activity"/>
    <property type="evidence" value="ECO:0007669"/>
    <property type="project" value="InterPro"/>
</dbReference>
<dbReference type="PANTHER" id="PTHR21137">
    <property type="entry name" value="ODORANT RECEPTOR"/>
    <property type="match status" value="1"/>
</dbReference>
<dbReference type="OrthoDB" id="6597368at2759"/>
<feature type="transmembrane region" description="Helical" evidence="10">
    <location>
        <begin position="65"/>
        <end position="87"/>
    </location>
</feature>
<comment type="caution">
    <text evidence="11">The sequence shown here is derived from an EMBL/GenBank/DDBJ whole genome shotgun (WGS) entry which is preliminary data.</text>
</comment>
<dbReference type="Pfam" id="PF02949">
    <property type="entry name" value="7tm_6"/>
    <property type="match status" value="4"/>
</dbReference>
<keyword evidence="6 10" id="KW-1133">Transmembrane helix</keyword>
<feature type="non-terminal residue" evidence="11">
    <location>
        <position position="556"/>
    </location>
</feature>
<evidence type="ECO:0000256" key="4">
    <source>
        <dbReference type="ARBA" id="ARBA00022692"/>
    </source>
</evidence>
<gene>
    <name evidence="11" type="ORF">BDFB_008613</name>
</gene>